<keyword evidence="3" id="KW-1185">Reference proteome</keyword>
<dbReference type="SUPFAM" id="SSF56112">
    <property type="entry name" value="Protein kinase-like (PK-like)"/>
    <property type="match status" value="1"/>
</dbReference>
<dbReference type="Pfam" id="PF01636">
    <property type="entry name" value="APH"/>
    <property type="match status" value="1"/>
</dbReference>
<dbReference type="Gene3D" id="3.90.1200.10">
    <property type="match status" value="1"/>
</dbReference>
<accession>A0ABS2AKR2</accession>
<evidence type="ECO:0000313" key="3">
    <source>
        <dbReference type="Proteomes" id="UP000632138"/>
    </source>
</evidence>
<dbReference type="RefSeq" id="WP_203380358.1">
    <property type="nucleotide sequence ID" value="NZ_JAENHP010000014.1"/>
</dbReference>
<evidence type="ECO:0000259" key="1">
    <source>
        <dbReference type="Pfam" id="PF01636"/>
    </source>
</evidence>
<feature type="domain" description="Aminoglycoside phosphotransferase" evidence="1">
    <location>
        <begin position="61"/>
        <end position="221"/>
    </location>
</feature>
<protein>
    <submittedName>
        <fullName evidence="2">Phosphotransferase</fullName>
    </submittedName>
</protein>
<gene>
    <name evidence="2" type="ORF">JIG36_33175</name>
</gene>
<sequence length="317" mass="34818">MIDSLAEAPQRDHAESIADELSALHRDLDGAGRDRLSFDAWVPRSARKQRQRLFVRSSVDGVPRLVAKVPLDLEDTMVDREWDVLSAPAGVGVPSPQPVARLRRGFAMTYVPSRDFPQAMSEAPAHEWPALLGAAVDLAAVLHTSDGDASRESAAEVAARYLPGLAGIGPNTLRYLDGAAVGPAHGDLGPWNLRVDGDGGLAIIDWEDYRPVGLPALDALNIVLTAGLVAFPDYVDRGFDWLYDRVFHEDNPFRTAADHALRRYAERTGSQVHDLLQLTPLFCRWMIRRIEDQGRPAGHLFFGPFAARFEAENGDGR</sequence>
<dbReference type="InterPro" id="IPR011009">
    <property type="entry name" value="Kinase-like_dom_sf"/>
</dbReference>
<reference evidence="2 3" key="1">
    <citation type="submission" date="2021-01" db="EMBL/GenBank/DDBJ databases">
        <title>Actinoplanes sp. nov. LDG1-06 isolated from lichen.</title>
        <authorList>
            <person name="Saeng-In P."/>
            <person name="Phongsopitanun W."/>
            <person name="Kanchanasin P."/>
            <person name="Yuki M."/>
            <person name="Kudo T."/>
            <person name="Ohkuma M."/>
            <person name="Tanasupawat S."/>
        </authorList>
    </citation>
    <scope>NUCLEOTIDE SEQUENCE [LARGE SCALE GENOMIC DNA]</scope>
    <source>
        <strain evidence="2 3">LDG1-06</strain>
    </source>
</reference>
<proteinExistence type="predicted"/>
<dbReference type="InterPro" id="IPR002575">
    <property type="entry name" value="Aminoglycoside_PTrfase"/>
</dbReference>
<organism evidence="2 3">
    <name type="scientific">Paractinoplanes ovalisporus</name>
    <dbReference type="NCBI Taxonomy" id="2810368"/>
    <lineage>
        <taxon>Bacteria</taxon>
        <taxon>Bacillati</taxon>
        <taxon>Actinomycetota</taxon>
        <taxon>Actinomycetes</taxon>
        <taxon>Micromonosporales</taxon>
        <taxon>Micromonosporaceae</taxon>
        <taxon>Paractinoplanes</taxon>
    </lineage>
</organism>
<evidence type="ECO:0000313" key="2">
    <source>
        <dbReference type="EMBL" id="MBM2620375.1"/>
    </source>
</evidence>
<dbReference type="EMBL" id="JAENHP010000014">
    <property type="protein sequence ID" value="MBM2620375.1"/>
    <property type="molecule type" value="Genomic_DNA"/>
</dbReference>
<name>A0ABS2AKR2_9ACTN</name>
<comment type="caution">
    <text evidence="2">The sequence shown here is derived from an EMBL/GenBank/DDBJ whole genome shotgun (WGS) entry which is preliminary data.</text>
</comment>
<dbReference type="Proteomes" id="UP000632138">
    <property type="component" value="Unassembled WGS sequence"/>
</dbReference>